<dbReference type="EMBL" id="PPCN01000006">
    <property type="protein sequence ID" value="POF30527.1"/>
    <property type="molecule type" value="Genomic_DNA"/>
</dbReference>
<accession>A0A2S3US24</accession>
<protein>
    <submittedName>
        <fullName evidence="2">Cephalosporin hydroxylase</fullName>
    </submittedName>
</protein>
<gene>
    <name evidence="2" type="ORF">CLV41_106141</name>
</gene>
<dbReference type="Proteomes" id="UP000236959">
    <property type="component" value="Unassembled WGS sequence"/>
</dbReference>
<evidence type="ECO:0000313" key="2">
    <source>
        <dbReference type="EMBL" id="POF30527.1"/>
    </source>
</evidence>
<evidence type="ECO:0000313" key="3">
    <source>
        <dbReference type="Proteomes" id="UP000236959"/>
    </source>
</evidence>
<keyword evidence="3" id="KW-1185">Reference proteome</keyword>
<dbReference type="Gene3D" id="3.40.50.150">
    <property type="entry name" value="Vaccinia Virus protein VP39"/>
    <property type="match status" value="1"/>
</dbReference>
<evidence type="ECO:0000256" key="1">
    <source>
        <dbReference type="SAM" id="MobiDB-lite"/>
    </source>
</evidence>
<feature type="region of interest" description="Disordered" evidence="1">
    <location>
        <begin position="326"/>
        <end position="345"/>
    </location>
</feature>
<sequence>MTGKSSEISVPELSSYLALHCHETAYRFETLIGAYLSSGSENQTGEIASQNPSKADADLLSRRIKAERLLDGIPKYIDNYMLTLLAARHPLERFDRSILRSYIGNLTAPSPRFVSWKDRQADLRDLTANEVPGTEWDKAALLSSQGASDVLKWRDVPVFKPASDMMIYAMLLFELKPATIVEFGTGHGGSTGFMSDLAQLFGLDCDLHSVDRTGKVPEGFHTNAKHHIADCLQWVRDELPKLRLARPCLFIEDFHEKTDDFLNLLVPNLDVGDYLVIEDSFIKQAALDRFLREHTEVLIDTFYTDFFGVNCTSAVNSILSVQSEMTRSPSSTSSKSQTTQGGRPG</sequence>
<dbReference type="InterPro" id="IPR029063">
    <property type="entry name" value="SAM-dependent_MTases_sf"/>
</dbReference>
<proteinExistence type="predicted"/>
<dbReference type="GO" id="GO:0008168">
    <property type="term" value="F:methyltransferase activity"/>
    <property type="evidence" value="ECO:0007669"/>
    <property type="project" value="InterPro"/>
</dbReference>
<dbReference type="RefSeq" id="WP_170107205.1">
    <property type="nucleotide sequence ID" value="NZ_PPCN01000006.1"/>
</dbReference>
<comment type="caution">
    <text evidence="2">The sequence shown here is derived from an EMBL/GenBank/DDBJ whole genome shotgun (WGS) entry which is preliminary data.</text>
</comment>
<reference evidence="2 3" key="1">
    <citation type="submission" date="2018-01" db="EMBL/GenBank/DDBJ databases">
        <title>Genomic Encyclopedia of Archaeal and Bacterial Type Strains, Phase II (KMG-II): from individual species to whole genera.</title>
        <authorList>
            <person name="Goeker M."/>
        </authorList>
    </citation>
    <scope>NUCLEOTIDE SEQUENCE [LARGE SCALE GENOMIC DNA]</scope>
    <source>
        <strain evidence="2 3">DSM 17023</strain>
    </source>
</reference>
<dbReference type="InterPro" id="IPR007072">
    <property type="entry name" value="RNMT_CmcI"/>
</dbReference>
<dbReference type="AlphaFoldDB" id="A0A2S3US24"/>
<organism evidence="2 3">
    <name type="scientific">Roseibium marinum</name>
    <dbReference type="NCBI Taxonomy" id="281252"/>
    <lineage>
        <taxon>Bacteria</taxon>
        <taxon>Pseudomonadati</taxon>
        <taxon>Pseudomonadota</taxon>
        <taxon>Alphaproteobacteria</taxon>
        <taxon>Hyphomicrobiales</taxon>
        <taxon>Stappiaceae</taxon>
        <taxon>Roseibium</taxon>
    </lineage>
</organism>
<name>A0A2S3US24_9HYPH</name>
<dbReference type="SUPFAM" id="SSF53335">
    <property type="entry name" value="S-adenosyl-L-methionine-dependent methyltransferases"/>
    <property type="match status" value="1"/>
</dbReference>
<dbReference type="GO" id="GO:0008610">
    <property type="term" value="P:lipid biosynthetic process"/>
    <property type="evidence" value="ECO:0007669"/>
    <property type="project" value="InterPro"/>
</dbReference>
<dbReference type="Pfam" id="PF04989">
    <property type="entry name" value="RMNT_CmcI"/>
    <property type="match status" value="1"/>
</dbReference>